<sequence length="196" mass="21867">MKNDFNYADDSERESDSEAGTISPGVNEERSKTNHESKNDSNTAGSVDGITSNDINETIDSTTFEEKQAASLIFALKTLGYSDEWSGILPDPESFNLYPTNVQERILNQADAFTVDESKRQDKLVKAEIETSKRNTWISAVLFVLCLLSGLIAFLITNNQWSWTPLALPAISFLRDLITHIKSHSSKNETDKNSKN</sequence>
<evidence type="ECO:0000256" key="1">
    <source>
        <dbReference type="SAM" id="MobiDB-lite"/>
    </source>
</evidence>
<reference evidence="3 4" key="1">
    <citation type="submission" date="2016-10" db="EMBL/GenBank/DDBJ databases">
        <authorList>
            <person name="Varghese N."/>
        </authorList>
    </citation>
    <scope>NUCLEOTIDE SEQUENCE [LARGE SCALE GENOMIC DNA]</scope>
    <source>
        <strain evidence="3 4">KA00225</strain>
    </source>
</reference>
<dbReference type="RefSeq" id="WP_103014074.1">
    <property type="nucleotide sequence ID" value="NZ_MNLH01000005.1"/>
</dbReference>
<keyword evidence="2" id="KW-0812">Transmembrane</keyword>
<keyword evidence="2" id="KW-1133">Transmembrane helix</keyword>
<dbReference type="OrthoDB" id="3885223at2"/>
<feature type="compositionally biased region" description="Polar residues" evidence="1">
    <location>
        <begin position="40"/>
        <end position="52"/>
    </location>
</feature>
<keyword evidence="2" id="KW-0472">Membrane</keyword>
<dbReference type="EMBL" id="MNLH01000005">
    <property type="protein sequence ID" value="PNS43009.1"/>
    <property type="molecule type" value="Genomic_DNA"/>
</dbReference>
<feature type="region of interest" description="Disordered" evidence="1">
    <location>
        <begin position="1"/>
        <end position="52"/>
    </location>
</feature>
<accession>A0A2K1STZ8</accession>
<evidence type="ECO:0000313" key="3">
    <source>
        <dbReference type="EMBL" id="PNS43009.1"/>
    </source>
</evidence>
<evidence type="ECO:0000313" key="4">
    <source>
        <dbReference type="Proteomes" id="UP000236146"/>
    </source>
</evidence>
<dbReference type="AlphaFoldDB" id="A0A2K1STZ8"/>
<feature type="compositionally biased region" description="Acidic residues" evidence="1">
    <location>
        <begin position="7"/>
        <end position="17"/>
    </location>
</feature>
<proteinExistence type="predicted"/>
<gene>
    <name evidence="3" type="ORF">BFS05_05295</name>
</gene>
<dbReference type="Proteomes" id="UP000236146">
    <property type="component" value="Unassembled WGS sequence"/>
</dbReference>
<protein>
    <recommendedName>
        <fullName evidence="5">DUF2335 domain-containing protein</fullName>
    </recommendedName>
</protein>
<feature type="transmembrane region" description="Helical" evidence="2">
    <location>
        <begin position="136"/>
        <end position="156"/>
    </location>
</feature>
<feature type="compositionally biased region" description="Basic and acidic residues" evidence="1">
    <location>
        <begin position="27"/>
        <end position="39"/>
    </location>
</feature>
<comment type="caution">
    <text evidence="3">The sequence shown here is derived from an EMBL/GenBank/DDBJ whole genome shotgun (WGS) entry which is preliminary data.</text>
</comment>
<name>A0A2K1STZ8_GARVA</name>
<organism evidence="3 4">
    <name type="scientific">Gardnerella vaginalis</name>
    <dbReference type="NCBI Taxonomy" id="2702"/>
    <lineage>
        <taxon>Bacteria</taxon>
        <taxon>Bacillati</taxon>
        <taxon>Actinomycetota</taxon>
        <taxon>Actinomycetes</taxon>
        <taxon>Bifidobacteriales</taxon>
        <taxon>Bifidobacteriaceae</taxon>
        <taxon>Gardnerella</taxon>
    </lineage>
</organism>
<evidence type="ECO:0008006" key="5">
    <source>
        <dbReference type="Google" id="ProtNLM"/>
    </source>
</evidence>
<evidence type="ECO:0000256" key="2">
    <source>
        <dbReference type="SAM" id="Phobius"/>
    </source>
</evidence>